<sequence length="126" mass="13536">MTKNRPVREISNPVRSGLKDGSDEFRILHLRIGKRLIEVVQSLLAGGGGGMALAAVAVAARPSSGSLWLLTRQVRPRYTFASSVFASFSNSSSSSVTRKLVLYSKPGCCLCHGLKEKLQATENGTE</sequence>
<comment type="similarity">
    <text evidence="1">Belongs to the glutaredoxin family.</text>
</comment>
<dbReference type="AlphaFoldDB" id="A0AAN7GSX3"/>
<keyword evidence="2" id="KW-0812">Transmembrane</keyword>
<evidence type="ECO:0000313" key="4">
    <source>
        <dbReference type="Proteomes" id="UP001345219"/>
    </source>
</evidence>
<keyword evidence="2" id="KW-0472">Membrane</keyword>
<name>A0AAN7GSX3_9MYRT</name>
<keyword evidence="1" id="KW-0249">Electron transport</keyword>
<keyword evidence="2" id="KW-1133">Transmembrane helix</keyword>
<proteinExistence type="inferred from homology"/>
<dbReference type="InterPro" id="IPR052565">
    <property type="entry name" value="Glutaredoxin-like_YDR286C"/>
</dbReference>
<reference evidence="3 4" key="1">
    <citation type="journal article" date="2023" name="Hortic Res">
        <title>Pangenome of water caltrop reveals structural variations and asymmetric subgenome divergence after allopolyploidization.</title>
        <authorList>
            <person name="Zhang X."/>
            <person name="Chen Y."/>
            <person name="Wang L."/>
            <person name="Yuan Y."/>
            <person name="Fang M."/>
            <person name="Shi L."/>
            <person name="Lu R."/>
            <person name="Comes H.P."/>
            <person name="Ma Y."/>
            <person name="Chen Y."/>
            <person name="Huang G."/>
            <person name="Zhou Y."/>
            <person name="Zheng Z."/>
            <person name="Qiu Y."/>
        </authorList>
    </citation>
    <scope>NUCLEOTIDE SEQUENCE [LARGE SCALE GENOMIC DNA]</scope>
    <source>
        <tissue evidence="3">Roots</tissue>
    </source>
</reference>
<dbReference type="Proteomes" id="UP001345219">
    <property type="component" value="Chromosome 1"/>
</dbReference>
<keyword evidence="1" id="KW-0813">Transport</keyword>
<dbReference type="InterPro" id="IPR008554">
    <property type="entry name" value="Glutaredoxin-like"/>
</dbReference>
<evidence type="ECO:0000256" key="1">
    <source>
        <dbReference type="RuleBase" id="RU363082"/>
    </source>
</evidence>
<gene>
    <name evidence="3" type="ORF">SAY87_000063</name>
</gene>
<evidence type="ECO:0000256" key="2">
    <source>
        <dbReference type="SAM" id="Phobius"/>
    </source>
</evidence>
<dbReference type="PANTHER" id="PTHR33558:SF1">
    <property type="entry name" value="GLUTAREDOXIN-LIKE PROTEIN C5ORF63 HOMOLOG"/>
    <property type="match status" value="1"/>
</dbReference>
<comment type="caution">
    <text evidence="3">The sequence shown here is derived from an EMBL/GenBank/DDBJ whole genome shotgun (WGS) entry which is preliminary data.</text>
</comment>
<dbReference type="EMBL" id="JAXIOK010000023">
    <property type="protein sequence ID" value="KAK4742062.1"/>
    <property type="molecule type" value="Genomic_DNA"/>
</dbReference>
<feature type="transmembrane region" description="Helical" evidence="2">
    <location>
        <begin position="36"/>
        <end position="60"/>
    </location>
</feature>
<accession>A0AAN7GSX3</accession>
<keyword evidence="4" id="KW-1185">Reference proteome</keyword>
<evidence type="ECO:0000313" key="3">
    <source>
        <dbReference type="EMBL" id="KAK4742062.1"/>
    </source>
</evidence>
<dbReference type="PANTHER" id="PTHR33558">
    <property type="entry name" value="GLUTAREDOXIN-LIKE PROTEIN C5ORF63 HOMOLOG"/>
    <property type="match status" value="1"/>
</dbReference>
<dbReference type="Pfam" id="PF05768">
    <property type="entry name" value="Glrx-like"/>
    <property type="match status" value="1"/>
</dbReference>
<organism evidence="3 4">
    <name type="scientific">Trapa incisa</name>
    <dbReference type="NCBI Taxonomy" id="236973"/>
    <lineage>
        <taxon>Eukaryota</taxon>
        <taxon>Viridiplantae</taxon>
        <taxon>Streptophyta</taxon>
        <taxon>Embryophyta</taxon>
        <taxon>Tracheophyta</taxon>
        <taxon>Spermatophyta</taxon>
        <taxon>Magnoliopsida</taxon>
        <taxon>eudicotyledons</taxon>
        <taxon>Gunneridae</taxon>
        <taxon>Pentapetalae</taxon>
        <taxon>rosids</taxon>
        <taxon>malvids</taxon>
        <taxon>Myrtales</taxon>
        <taxon>Lythraceae</taxon>
        <taxon>Trapa</taxon>
    </lineage>
</organism>
<protein>
    <recommendedName>
        <fullName evidence="1">Glutaredoxin-like protein</fullName>
    </recommendedName>
</protein>